<dbReference type="InterPro" id="IPR026591">
    <property type="entry name" value="Sirtuin_cat_small_dom_sf"/>
</dbReference>
<proteinExistence type="inferred from homology"/>
<feature type="binding site" evidence="4">
    <location>
        <position position="109"/>
    </location>
    <ligand>
        <name>nicotinamide</name>
        <dbReference type="ChEBI" id="CHEBI:17154"/>
    </ligand>
</feature>
<feature type="binding site" evidence="4">
    <location>
        <position position="40"/>
    </location>
    <ligand>
        <name>nicotinamide</name>
        <dbReference type="ChEBI" id="CHEBI:17154"/>
    </ligand>
</feature>
<feature type="binding site" evidence="4">
    <location>
        <position position="224"/>
    </location>
    <ligand>
        <name>NAD(+)</name>
        <dbReference type="ChEBI" id="CHEBI:57540"/>
    </ligand>
</feature>
<feature type="binding site" evidence="4">
    <location>
        <position position="110"/>
    </location>
    <ligand>
        <name>nicotinamide</name>
        <dbReference type="ChEBI" id="CHEBI:17154"/>
    </ligand>
</feature>
<feature type="binding site" evidence="4">
    <location>
        <position position="109"/>
    </location>
    <ligand>
        <name>NAD(+)</name>
        <dbReference type="ChEBI" id="CHEBI:57540"/>
    </ligand>
</feature>
<comment type="caution">
    <text evidence="4">Lacks conserved residue(s) required for the propagation of feature annotation.</text>
</comment>
<keyword evidence="1 4" id="KW-0963">Cytoplasm</keyword>
<dbReference type="EC" id="2.3.1.286" evidence="4"/>
<dbReference type="GO" id="GO:0070403">
    <property type="term" value="F:NAD+ binding"/>
    <property type="evidence" value="ECO:0007669"/>
    <property type="project" value="UniProtKB-UniRule"/>
</dbReference>
<dbReference type="SUPFAM" id="SSF52467">
    <property type="entry name" value="DHS-like NAD/FAD-binding domain"/>
    <property type="match status" value="1"/>
</dbReference>
<keyword evidence="4 5" id="KW-0479">Metal-binding</keyword>
<evidence type="ECO:0000313" key="8">
    <source>
        <dbReference type="Proteomes" id="UP000264141"/>
    </source>
</evidence>
<accession>A0A3D1JG33</accession>
<dbReference type="InterPro" id="IPR028628">
    <property type="entry name" value="Sirtuin_class_U"/>
</dbReference>
<keyword evidence="2 4" id="KW-0808">Transferase</keyword>
<dbReference type="Proteomes" id="UP000264141">
    <property type="component" value="Unassembled WGS sequence"/>
</dbReference>
<feature type="domain" description="Deacetylase sirtuin-type" evidence="6">
    <location>
        <begin position="3"/>
        <end position="252"/>
    </location>
</feature>
<dbReference type="GO" id="GO:0005737">
    <property type="term" value="C:cytoplasm"/>
    <property type="evidence" value="ECO:0007669"/>
    <property type="project" value="UniProtKB-SubCell"/>
</dbReference>
<feature type="binding site" evidence="4">
    <location>
        <position position="199"/>
    </location>
    <ligand>
        <name>NAD(+)</name>
        <dbReference type="ChEBI" id="CHEBI:57540"/>
    </ligand>
</feature>
<feature type="binding site" evidence="4 5">
    <location>
        <position position="133"/>
    </location>
    <ligand>
        <name>Zn(2+)</name>
        <dbReference type="ChEBI" id="CHEBI:29105"/>
    </ligand>
</feature>
<dbReference type="Pfam" id="PF02146">
    <property type="entry name" value="SIR2"/>
    <property type="match status" value="1"/>
</dbReference>
<gene>
    <name evidence="4" type="primary">cobB</name>
    <name evidence="7" type="ORF">DEQ80_01775</name>
</gene>
<dbReference type="InterPro" id="IPR026590">
    <property type="entry name" value="Ssirtuin_cat_dom"/>
</dbReference>
<dbReference type="InterPro" id="IPR003000">
    <property type="entry name" value="Sirtuin"/>
</dbReference>
<comment type="catalytic activity">
    <reaction evidence="4">
        <text>N(6)-acetyl-L-lysyl-[protein] + NAD(+) + H2O = 2''-O-acetyl-ADP-D-ribose + nicotinamide + L-lysyl-[protein]</text>
        <dbReference type="Rhea" id="RHEA:43636"/>
        <dbReference type="Rhea" id="RHEA-COMP:9752"/>
        <dbReference type="Rhea" id="RHEA-COMP:10731"/>
        <dbReference type="ChEBI" id="CHEBI:15377"/>
        <dbReference type="ChEBI" id="CHEBI:17154"/>
        <dbReference type="ChEBI" id="CHEBI:29969"/>
        <dbReference type="ChEBI" id="CHEBI:57540"/>
        <dbReference type="ChEBI" id="CHEBI:61930"/>
        <dbReference type="ChEBI" id="CHEBI:83767"/>
        <dbReference type="EC" id="2.3.1.286"/>
    </reaction>
</comment>
<feature type="binding site" evidence="4">
    <location>
        <position position="107"/>
    </location>
    <ligand>
        <name>NAD(+)</name>
        <dbReference type="ChEBI" id="CHEBI:57540"/>
    </ligand>
</feature>
<organism evidence="7 8">
    <name type="scientific">Anaerolinea thermolimosa</name>
    <dbReference type="NCBI Taxonomy" id="229919"/>
    <lineage>
        <taxon>Bacteria</taxon>
        <taxon>Bacillati</taxon>
        <taxon>Chloroflexota</taxon>
        <taxon>Anaerolineae</taxon>
        <taxon>Anaerolineales</taxon>
        <taxon>Anaerolineaceae</taxon>
        <taxon>Anaerolinea</taxon>
    </lineage>
</organism>
<reference evidence="7 8" key="1">
    <citation type="journal article" date="2018" name="Nat. Biotechnol.">
        <title>A standardized bacterial taxonomy based on genome phylogeny substantially revises the tree of life.</title>
        <authorList>
            <person name="Parks D.H."/>
            <person name="Chuvochina M."/>
            <person name="Waite D.W."/>
            <person name="Rinke C."/>
            <person name="Skarshewski A."/>
            <person name="Chaumeil P.A."/>
            <person name="Hugenholtz P."/>
        </authorList>
    </citation>
    <scope>NUCLEOTIDE SEQUENCE [LARGE SCALE GENOMIC DNA]</scope>
    <source>
        <strain evidence="7">UBA8781</strain>
    </source>
</reference>
<feature type="binding site" evidence="4">
    <location>
        <position position="29"/>
    </location>
    <ligand>
        <name>NAD(+)</name>
        <dbReference type="ChEBI" id="CHEBI:57540"/>
    </ligand>
</feature>
<dbReference type="HAMAP" id="MF_01968">
    <property type="entry name" value="Sirtuin_ClassU"/>
    <property type="match status" value="1"/>
</dbReference>
<dbReference type="NCBIfam" id="NF001753">
    <property type="entry name" value="PRK00481.1-3"/>
    <property type="match status" value="1"/>
</dbReference>
<keyword evidence="3 4" id="KW-0520">NAD</keyword>
<feature type="binding site" evidence="4">
    <location>
        <position position="241"/>
    </location>
    <ligand>
        <name>NAD(+)</name>
        <dbReference type="ChEBI" id="CHEBI:57540"/>
    </ligand>
</feature>
<comment type="caution">
    <text evidence="7">The sequence shown here is derived from an EMBL/GenBank/DDBJ whole genome shotgun (WGS) entry which is preliminary data.</text>
</comment>
<feature type="binding site" evidence="4 5">
    <location>
        <position position="161"/>
    </location>
    <ligand>
        <name>Zn(2+)</name>
        <dbReference type="ChEBI" id="CHEBI:29105"/>
    </ligand>
</feature>
<evidence type="ECO:0000256" key="1">
    <source>
        <dbReference type="ARBA" id="ARBA00022490"/>
    </source>
</evidence>
<feature type="binding site" evidence="4">
    <location>
        <position position="242"/>
    </location>
    <ligand>
        <name>NAD(+)</name>
        <dbReference type="ChEBI" id="CHEBI:57540"/>
    </ligand>
</feature>
<feature type="binding site" evidence="4">
    <location>
        <position position="40"/>
    </location>
    <ligand>
        <name>NAD(+)</name>
        <dbReference type="ChEBI" id="CHEBI:57540"/>
    </ligand>
</feature>
<dbReference type="PANTHER" id="PTHR11085">
    <property type="entry name" value="NAD-DEPENDENT PROTEIN DEACYLASE SIRTUIN-5, MITOCHONDRIAL-RELATED"/>
    <property type="match status" value="1"/>
</dbReference>
<evidence type="ECO:0000256" key="4">
    <source>
        <dbReference type="HAMAP-Rule" id="MF_01968"/>
    </source>
</evidence>
<evidence type="ECO:0000256" key="3">
    <source>
        <dbReference type="ARBA" id="ARBA00023027"/>
    </source>
</evidence>
<comment type="cofactor">
    <cofactor evidence="4">
        <name>Zn(2+)</name>
        <dbReference type="ChEBI" id="CHEBI:29105"/>
    </cofactor>
    <text evidence="4">Binds 1 zinc ion per subunit.</text>
</comment>
<feature type="binding site" evidence="4 5">
    <location>
        <position position="136"/>
    </location>
    <ligand>
        <name>Zn(2+)</name>
        <dbReference type="ChEBI" id="CHEBI:29105"/>
    </ligand>
</feature>
<evidence type="ECO:0000259" key="6">
    <source>
        <dbReference type="PROSITE" id="PS50305"/>
    </source>
</evidence>
<feature type="active site" description="Proton acceptor" evidence="4 5">
    <location>
        <position position="125"/>
    </location>
</feature>
<evidence type="ECO:0000256" key="5">
    <source>
        <dbReference type="PROSITE-ProRule" id="PRU00236"/>
    </source>
</evidence>
<sequence>MISPEIQQRIDYARQIIRQARHLVVFTGAGISTPSGIPDFRSKGSGLWEQYDPMEVASLTTFRNHPERFWEWKRPLMLKIWDAHPNPAHQALARLETQGKVRTVITQNIDGLHQRAGSQNVLELHGSIETMNCPGCARRYPSLQFRPLLEQGQDLPRCPVCQRILKPDVVLFEEMLPHDTWQAAEEHCARADAILVAGSSLEVWPAAQLPEMAVSHGATLILVNLSPTHLDTRAEVLLPLDVSEAIPQLAQL</sequence>
<comment type="subcellular location">
    <subcellularLocation>
        <location evidence="4">Cytoplasm</location>
    </subcellularLocation>
</comment>
<feature type="binding site" evidence="4">
    <location>
        <position position="225"/>
    </location>
    <ligand>
        <name>NAD(+)</name>
        <dbReference type="ChEBI" id="CHEBI:57540"/>
    </ligand>
</feature>
<dbReference type="CDD" id="cd01407">
    <property type="entry name" value="SIR2-fam"/>
    <property type="match status" value="1"/>
</dbReference>
<feature type="binding site" evidence="4">
    <location>
        <position position="33"/>
    </location>
    <ligand>
        <name>NAD(+)</name>
        <dbReference type="ChEBI" id="CHEBI:57540"/>
    </ligand>
</feature>
<feature type="binding site" evidence="4">
    <location>
        <position position="41"/>
    </location>
    <ligand>
        <name>NAD(+)</name>
        <dbReference type="ChEBI" id="CHEBI:57540"/>
    </ligand>
</feature>
<feature type="binding site" evidence="4">
    <location>
        <position position="200"/>
    </location>
    <ligand>
        <name>NAD(+)</name>
        <dbReference type="ChEBI" id="CHEBI:57540"/>
    </ligand>
</feature>
<evidence type="ECO:0000256" key="2">
    <source>
        <dbReference type="ARBA" id="ARBA00022679"/>
    </source>
</evidence>
<dbReference type="STRING" id="229919.GCA_001050195_02035"/>
<dbReference type="EMBL" id="DPBP01000007">
    <property type="protein sequence ID" value="HCE16566.1"/>
    <property type="molecule type" value="Genomic_DNA"/>
</dbReference>
<dbReference type="GO" id="GO:0017136">
    <property type="term" value="F:histone deacetylase activity, NAD-dependent"/>
    <property type="evidence" value="ECO:0007669"/>
    <property type="project" value="TreeGrafter"/>
</dbReference>
<dbReference type="Gene3D" id="3.40.50.1220">
    <property type="entry name" value="TPP-binding domain"/>
    <property type="match status" value="1"/>
</dbReference>
<dbReference type="PANTHER" id="PTHR11085:SF10">
    <property type="entry name" value="NAD-DEPENDENT PROTEIN DEACYLASE SIRTUIN-5, MITOCHONDRIAL-RELATED"/>
    <property type="match status" value="1"/>
</dbReference>
<feature type="binding site" evidence="4">
    <location>
        <position position="110"/>
    </location>
    <ligand>
        <name>NAD(+)</name>
        <dbReference type="ChEBI" id="CHEBI:57540"/>
    </ligand>
</feature>
<name>A0A3D1JG33_9CHLR</name>
<dbReference type="Gene3D" id="3.30.1600.10">
    <property type="entry name" value="SIR2/SIRT2 'Small Domain"/>
    <property type="match status" value="1"/>
</dbReference>
<dbReference type="InterPro" id="IPR050134">
    <property type="entry name" value="NAD-dep_sirtuin_deacylases"/>
</dbReference>
<dbReference type="InterPro" id="IPR029035">
    <property type="entry name" value="DHS-like_NAD/FAD-binding_dom"/>
</dbReference>
<dbReference type="GO" id="GO:0008270">
    <property type="term" value="F:zinc ion binding"/>
    <property type="evidence" value="ECO:0007669"/>
    <property type="project" value="UniProtKB-UniRule"/>
</dbReference>
<protein>
    <recommendedName>
        <fullName evidence="4">NAD-dependent protein deacetylase</fullName>
        <ecNumber evidence="4">2.3.1.286</ecNumber>
    </recommendedName>
    <alternativeName>
        <fullName evidence="4">Regulatory protein SIR2 homolog</fullName>
    </alternativeName>
</protein>
<dbReference type="AlphaFoldDB" id="A0A3D1JG33"/>
<evidence type="ECO:0000313" key="7">
    <source>
        <dbReference type="EMBL" id="HCE16566.1"/>
    </source>
</evidence>
<feature type="binding site" evidence="4">
    <location>
        <position position="125"/>
    </location>
    <ligand>
        <name>NAD(+)</name>
        <dbReference type="ChEBI" id="CHEBI:57540"/>
    </ligand>
</feature>
<dbReference type="PROSITE" id="PS50305">
    <property type="entry name" value="SIRTUIN"/>
    <property type="match status" value="1"/>
</dbReference>
<comment type="similarity">
    <text evidence="4">Belongs to the sirtuin family. Class U subfamily.</text>
</comment>
<comment type="function">
    <text evidence="4">NAD-dependent protein deacetylase which modulates the activities of several enzymes which are inactive in their acetylated form.</text>
</comment>
<keyword evidence="4 5" id="KW-0862">Zinc</keyword>
<feature type="binding site" evidence="4 5">
    <location>
        <position position="158"/>
    </location>
    <ligand>
        <name>Zn(2+)</name>
        <dbReference type="ChEBI" id="CHEBI:29105"/>
    </ligand>
</feature>